<organism evidence="4 5">
    <name type="scientific">Heterodermia speciosa</name>
    <dbReference type="NCBI Taxonomy" id="116794"/>
    <lineage>
        <taxon>Eukaryota</taxon>
        <taxon>Fungi</taxon>
        <taxon>Dikarya</taxon>
        <taxon>Ascomycota</taxon>
        <taxon>Pezizomycotina</taxon>
        <taxon>Lecanoromycetes</taxon>
        <taxon>OSLEUM clade</taxon>
        <taxon>Lecanoromycetidae</taxon>
        <taxon>Caliciales</taxon>
        <taxon>Physciaceae</taxon>
        <taxon>Heterodermia</taxon>
    </lineage>
</organism>
<dbReference type="Gene3D" id="3.40.50.1240">
    <property type="entry name" value="Phosphoglycerate mutase-like"/>
    <property type="match status" value="1"/>
</dbReference>
<evidence type="ECO:0000313" key="4">
    <source>
        <dbReference type="EMBL" id="CAF9934612.1"/>
    </source>
</evidence>
<dbReference type="AlphaFoldDB" id="A0A8H3INM8"/>
<dbReference type="GO" id="GO:0016791">
    <property type="term" value="F:phosphatase activity"/>
    <property type="evidence" value="ECO:0007669"/>
    <property type="project" value="TreeGrafter"/>
</dbReference>
<keyword evidence="2" id="KW-0472">Membrane</keyword>
<proteinExistence type="inferred from homology"/>
<dbReference type="PANTHER" id="PTHR11567">
    <property type="entry name" value="ACID PHOSPHATASE-RELATED"/>
    <property type="match status" value="1"/>
</dbReference>
<gene>
    <name evidence="4" type="ORF">HETSPECPRED_009287</name>
</gene>
<evidence type="ECO:0008006" key="6">
    <source>
        <dbReference type="Google" id="ProtNLM"/>
    </source>
</evidence>
<evidence type="ECO:0000256" key="1">
    <source>
        <dbReference type="ARBA" id="ARBA00005375"/>
    </source>
</evidence>
<dbReference type="PANTHER" id="PTHR11567:SF142">
    <property type="entry name" value="PHOSPHOGLYCERATE MUTASE-LIKE PROTEIN"/>
    <property type="match status" value="1"/>
</dbReference>
<dbReference type="InterPro" id="IPR029033">
    <property type="entry name" value="His_PPase_superfam"/>
</dbReference>
<feature type="transmembrane region" description="Helical" evidence="2">
    <location>
        <begin position="437"/>
        <end position="462"/>
    </location>
</feature>
<sequence>MYLIPFLLLTSLLPLTITAETVLGIYILSRHGDRSSKSTPPTNLTTLGYSQVFTSGSYFRSRYVSSSASSPILGISHDLVNFKQIAASAPLDTVLMPSAQGFLQGLYPPVGNQLGVQTLRNKTEVQTPLDGYQLIPVQTVTTGTASEDSAWLQGAGNCANAITSSNEYLSTPEYQDLLNSTSDFYKSLAPVVNATFGEDFLSYKNAYAIYDLINVATIHNASIPFSSLLTPSTLSQLSSLANTHELSLAYNNSDPVRAIAGSTLAAQVVQALNTTLTASSHAPKINIQFGAYGSFQSFFGLANLTSLPAITNTDTDGTDFTAIPDYASTMTFELVTNASVPSPSTFPAPEDISVRFLFHNGTTSNSSHPVAYPLFGQPALELPWTDFVKGMNAFAVGDQSDWCQACGNSTGVCASVAPQGSLCPGGSNDGGRGISKAVAGVIGAMVTLAVILGVEALVFLGAGLRLIRKNRLASSGNNNGAVTETDKAS</sequence>
<keyword evidence="2" id="KW-1133">Transmembrane helix</keyword>
<dbReference type="InterPro" id="IPR000560">
    <property type="entry name" value="His_Pase_clade-2"/>
</dbReference>
<keyword evidence="2" id="KW-0812">Transmembrane</keyword>
<dbReference type="CDD" id="cd07061">
    <property type="entry name" value="HP_HAP_like"/>
    <property type="match status" value="1"/>
</dbReference>
<dbReference type="Proteomes" id="UP000664521">
    <property type="component" value="Unassembled WGS sequence"/>
</dbReference>
<dbReference type="EMBL" id="CAJPDS010000076">
    <property type="protein sequence ID" value="CAF9934612.1"/>
    <property type="molecule type" value="Genomic_DNA"/>
</dbReference>
<reference evidence="4" key="1">
    <citation type="submission" date="2021-03" db="EMBL/GenBank/DDBJ databases">
        <authorList>
            <person name="Tagirdzhanova G."/>
        </authorList>
    </citation>
    <scope>NUCLEOTIDE SEQUENCE</scope>
</reference>
<name>A0A8H3INM8_9LECA</name>
<keyword evidence="3" id="KW-0732">Signal</keyword>
<dbReference type="InterPro" id="IPR050645">
    <property type="entry name" value="Histidine_acid_phosphatase"/>
</dbReference>
<dbReference type="OrthoDB" id="258392at2759"/>
<keyword evidence="5" id="KW-1185">Reference proteome</keyword>
<evidence type="ECO:0000256" key="3">
    <source>
        <dbReference type="SAM" id="SignalP"/>
    </source>
</evidence>
<dbReference type="Pfam" id="PF00328">
    <property type="entry name" value="His_Phos_2"/>
    <property type="match status" value="1"/>
</dbReference>
<feature type="chain" id="PRO_5034088684" description="Acid phosphatase" evidence="3">
    <location>
        <begin position="20"/>
        <end position="489"/>
    </location>
</feature>
<dbReference type="SUPFAM" id="SSF53254">
    <property type="entry name" value="Phosphoglycerate mutase-like"/>
    <property type="match status" value="1"/>
</dbReference>
<comment type="similarity">
    <text evidence="1">Belongs to the histidine acid phosphatase family.</text>
</comment>
<protein>
    <recommendedName>
        <fullName evidence="6">Acid phosphatase</fullName>
    </recommendedName>
</protein>
<comment type="caution">
    <text evidence="4">The sequence shown here is derived from an EMBL/GenBank/DDBJ whole genome shotgun (WGS) entry which is preliminary data.</text>
</comment>
<evidence type="ECO:0000256" key="2">
    <source>
        <dbReference type="SAM" id="Phobius"/>
    </source>
</evidence>
<feature type="signal peptide" evidence="3">
    <location>
        <begin position="1"/>
        <end position="19"/>
    </location>
</feature>
<accession>A0A8H3INM8</accession>
<evidence type="ECO:0000313" key="5">
    <source>
        <dbReference type="Proteomes" id="UP000664521"/>
    </source>
</evidence>